<gene>
    <name evidence="2" type="ORF">GIB67_039436</name>
</gene>
<dbReference type="SUPFAM" id="SSF81383">
    <property type="entry name" value="F-box domain"/>
    <property type="match status" value="1"/>
</dbReference>
<dbReference type="InterPro" id="IPR013187">
    <property type="entry name" value="F-box-assoc_dom_typ3"/>
</dbReference>
<dbReference type="Pfam" id="PF00646">
    <property type="entry name" value="F-box"/>
    <property type="match status" value="1"/>
</dbReference>
<accession>A0A7J7LIU0</accession>
<reference evidence="2 3" key="1">
    <citation type="journal article" date="2020" name="IScience">
        <title>Genome Sequencing of the Endangered Kingdonia uniflora (Circaeasteraceae, Ranunculales) Reveals Potential Mechanisms of Evolutionary Specialization.</title>
        <authorList>
            <person name="Sun Y."/>
            <person name="Deng T."/>
            <person name="Zhang A."/>
            <person name="Moore M.J."/>
            <person name="Landis J.B."/>
            <person name="Lin N."/>
            <person name="Zhang H."/>
            <person name="Zhang X."/>
            <person name="Huang J."/>
            <person name="Zhang X."/>
            <person name="Sun H."/>
            <person name="Wang H."/>
        </authorList>
    </citation>
    <scope>NUCLEOTIDE SEQUENCE [LARGE SCALE GENOMIC DNA]</scope>
    <source>
        <strain evidence="2">TB1705</strain>
        <tissue evidence="2">Leaf</tissue>
    </source>
</reference>
<evidence type="ECO:0000313" key="2">
    <source>
        <dbReference type="EMBL" id="KAF6142472.1"/>
    </source>
</evidence>
<comment type="caution">
    <text evidence="2">The sequence shown here is derived from an EMBL/GenBank/DDBJ whole genome shotgun (WGS) entry which is preliminary data.</text>
</comment>
<dbReference type="PANTHER" id="PTHR31672">
    <property type="entry name" value="BNACNNG10540D PROTEIN"/>
    <property type="match status" value="1"/>
</dbReference>
<dbReference type="EMBL" id="JACGCM010002254">
    <property type="protein sequence ID" value="KAF6142472.1"/>
    <property type="molecule type" value="Genomic_DNA"/>
</dbReference>
<dbReference type="Gene3D" id="1.20.1280.50">
    <property type="match status" value="1"/>
</dbReference>
<evidence type="ECO:0000313" key="3">
    <source>
        <dbReference type="Proteomes" id="UP000541444"/>
    </source>
</evidence>
<dbReference type="InterPro" id="IPR050796">
    <property type="entry name" value="SCF_F-box_component"/>
</dbReference>
<proteinExistence type="predicted"/>
<evidence type="ECO:0000259" key="1">
    <source>
        <dbReference type="SMART" id="SM00256"/>
    </source>
</evidence>
<dbReference type="InterPro" id="IPR017451">
    <property type="entry name" value="F-box-assoc_interact_dom"/>
</dbReference>
<sequence>MKSLLLFSLIEAMEGVVKRAKDDKKGTHLPTLLPELISEILSRVPIESLMRFTCVSKSWSNLTKHPAFIKLQQSRAQPRIMFVEETGDGDPDTPRTCLYLIDEGEEGECRWKGRDIPIEVKEDGFFWILGSCDGLLCVESGLCQEDPLLIYSPITKECVTLPESDRKHVVTSTGFCFDDKSKKYKVVRLFTDDDSLFYTKGEIITVGESAWRILDVPYAVPLGEGVEPLFEGGALYWFNNNEQHLSGPKQIVVFDIANEKFRTIDFSITLNGTLSLGLAVDGDSLLVVEHSEQNHIRIFKIIGTEVEGYKIQESSHVMSIRPEDCPWGLSYVSYWSKDAVMFQHFLDENKQSFQLAFYFFKKKKYRIVELHGVPNHYDIKYIAPSLVSPSATFATASCVAK</sequence>
<dbReference type="CDD" id="cd22157">
    <property type="entry name" value="F-box_AtFBW1-like"/>
    <property type="match status" value="1"/>
</dbReference>
<name>A0A7J7LIU0_9MAGN</name>
<dbReference type="PANTHER" id="PTHR31672:SF13">
    <property type="entry name" value="F-BOX PROTEIN CPR30-LIKE"/>
    <property type="match status" value="1"/>
</dbReference>
<feature type="domain" description="F-box" evidence="1">
    <location>
        <begin position="33"/>
        <end position="71"/>
    </location>
</feature>
<dbReference type="AlphaFoldDB" id="A0A7J7LIU0"/>
<dbReference type="Proteomes" id="UP000541444">
    <property type="component" value="Unassembled WGS sequence"/>
</dbReference>
<dbReference type="SMART" id="SM00256">
    <property type="entry name" value="FBOX"/>
    <property type="match status" value="1"/>
</dbReference>
<protein>
    <recommendedName>
        <fullName evidence="1">F-box domain-containing protein</fullName>
    </recommendedName>
</protein>
<dbReference type="InterPro" id="IPR001810">
    <property type="entry name" value="F-box_dom"/>
</dbReference>
<dbReference type="OrthoDB" id="5319261at2759"/>
<organism evidence="2 3">
    <name type="scientific">Kingdonia uniflora</name>
    <dbReference type="NCBI Taxonomy" id="39325"/>
    <lineage>
        <taxon>Eukaryota</taxon>
        <taxon>Viridiplantae</taxon>
        <taxon>Streptophyta</taxon>
        <taxon>Embryophyta</taxon>
        <taxon>Tracheophyta</taxon>
        <taxon>Spermatophyta</taxon>
        <taxon>Magnoliopsida</taxon>
        <taxon>Ranunculales</taxon>
        <taxon>Circaeasteraceae</taxon>
        <taxon>Kingdonia</taxon>
    </lineage>
</organism>
<dbReference type="InterPro" id="IPR036047">
    <property type="entry name" value="F-box-like_dom_sf"/>
</dbReference>
<keyword evidence="3" id="KW-1185">Reference proteome</keyword>
<dbReference type="Pfam" id="PF08268">
    <property type="entry name" value="FBA_3"/>
    <property type="match status" value="1"/>
</dbReference>
<dbReference type="NCBIfam" id="TIGR01640">
    <property type="entry name" value="F_box_assoc_1"/>
    <property type="match status" value="1"/>
</dbReference>